<dbReference type="PANTHER" id="PTHR39321:SF3">
    <property type="entry name" value="PHOSPHOPANTETHEINE ADENYLYLTRANSFERASE"/>
    <property type="match status" value="1"/>
</dbReference>
<keyword evidence="9 11" id="KW-0520">NAD</keyword>
<sequence length="221" mass="23953">MTSAGPVAVFGGTFNPVHLGHLRSAVELVERLDLEELRFMPCALPPHREAPGVDAATRARLVELAIAGAPRLTCDRRELARDGPSYTIDSLLSLRAELGAHRPLLLVMGSDALAGLAGWHRWEELLAHCHIVALARPAAALPAGDVVAAWLERHRVGVAALREKPAGGVHLLQLRPLPISATEIRGLVQSGRSARYLVPDPVLAYLERHALYRQEANDCQQ</sequence>
<evidence type="ECO:0000256" key="1">
    <source>
        <dbReference type="ARBA" id="ARBA00002324"/>
    </source>
</evidence>
<evidence type="ECO:0000256" key="11">
    <source>
        <dbReference type="HAMAP-Rule" id="MF_00244"/>
    </source>
</evidence>
<reference evidence="13 14" key="1">
    <citation type="journal article" date="2014" name="Genome Announc.">
        <title>Genome Sequence of Gammaproteobacterial Pseudohaliea rubra Type Strain DSM 19751, Isolated from Coastal Seawater of the Mediterranean Sea.</title>
        <authorList>
            <person name="Spring S."/>
            <person name="Fiebig A."/>
            <person name="Riedel T."/>
            <person name="Goker M."/>
            <person name="Klenk H.P."/>
        </authorList>
    </citation>
    <scope>NUCLEOTIDE SEQUENCE [LARGE SCALE GENOMIC DNA]</scope>
    <source>
        <strain evidence="13 14">DSM 19751</strain>
    </source>
</reference>
<evidence type="ECO:0000313" key="13">
    <source>
        <dbReference type="EMBL" id="KGE02556.1"/>
    </source>
</evidence>
<evidence type="ECO:0000256" key="9">
    <source>
        <dbReference type="ARBA" id="ARBA00023027"/>
    </source>
</evidence>
<evidence type="ECO:0000313" key="14">
    <source>
        <dbReference type="Proteomes" id="UP000029640"/>
    </source>
</evidence>
<dbReference type="InterPro" id="IPR004821">
    <property type="entry name" value="Cyt_trans-like"/>
</dbReference>
<dbReference type="PATRIC" id="fig|1265313.6.peg.2777"/>
<dbReference type="PANTHER" id="PTHR39321">
    <property type="entry name" value="NICOTINATE-NUCLEOTIDE ADENYLYLTRANSFERASE-RELATED"/>
    <property type="match status" value="1"/>
</dbReference>
<gene>
    <name evidence="11" type="primary">nadD</name>
    <name evidence="13" type="ORF">HRUBRA_02821</name>
</gene>
<comment type="caution">
    <text evidence="13">The sequence shown here is derived from an EMBL/GenBank/DDBJ whole genome shotgun (WGS) entry which is preliminary data.</text>
</comment>
<dbReference type="EMBL" id="AUVB01000089">
    <property type="protein sequence ID" value="KGE02556.1"/>
    <property type="molecule type" value="Genomic_DNA"/>
</dbReference>
<name>A0A095XSD3_9GAMM</name>
<dbReference type="InterPro" id="IPR014729">
    <property type="entry name" value="Rossmann-like_a/b/a_fold"/>
</dbReference>
<accession>A0A095XSD3</accession>
<dbReference type="HOGENOM" id="CLU_069765_0_0_6"/>
<dbReference type="Gene3D" id="3.40.50.620">
    <property type="entry name" value="HUPs"/>
    <property type="match status" value="1"/>
</dbReference>
<keyword evidence="6 11" id="KW-0548">Nucleotidyltransferase</keyword>
<keyword evidence="7 11" id="KW-0547">Nucleotide-binding</keyword>
<comment type="catalytic activity">
    <reaction evidence="10 11">
        <text>nicotinate beta-D-ribonucleotide + ATP + H(+) = deamido-NAD(+) + diphosphate</text>
        <dbReference type="Rhea" id="RHEA:22860"/>
        <dbReference type="ChEBI" id="CHEBI:15378"/>
        <dbReference type="ChEBI" id="CHEBI:30616"/>
        <dbReference type="ChEBI" id="CHEBI:33019"/>
        <dbReference type="ChEBI" id="CHEBI:57502"/>
        <dbReference type="ChEBI" id="CHEBI:58437"/>
        <dbReference type="EC" id="2.7.7.18"/>
    </reaction>
</comment>
<dbReference type="Pfam" id="PF01467">
    <property type="entry name" value="CTP_transf_like"/>
    <property type="match status" value="1"/>
</dbReference>
<dbReference type="GO" id="GO:0004515">
    <property type="term" value="F:nicotinate-nucleotide adenylyltransferase activity"/>
    <property type="evidence" value="ECO:0007669"/>
    <property type="project" value="UniProtKB-UniRule"/>
</dbReference>
<dbReference type="NCBIfam" id="TIGR00482">
    <property type="entry name" value="nicotinate (nicotinamide) nucleotide adenylyltransferase"/>
    <property type="match status" value="1"/>
</dbReference>
<dbReference type="eggNOG" id="COG1057">
    <property type="taxonomic scope" value="Bacteria"/>
</dbReference>
<proteinExistence type="inferred from homology"/>
<dbReference type="OrthoDB" id="5295945at2"/>
<keyword evidence="14" id="KW-1185">Reference proteome</keyword>
<evidence type="ECO:0000256" key="5">
    <source>
        <dbReference type="ARBA" id="ARBA00022679"/>
    </source>
</evidence>
<evidence type="ECO:0000256" key="3">
    <source>
        <dbReference type="ARBA" id="ARBA00009014"/>
    </source>
</evidence>
<evidence type="ECO:0000256" key="6">
    <source>
        <dbReference type="ARBA" id="ARBA00022695"/>
    </source>
</evidence>
<evidence type="ECO:0000256" key="10">
    <source>
        <dbReference type="ARBA" id="ARBA00048721"/>
    </source>
</evidence>
<comment type="function">
    <text evidence="1 11">Catalyzes the reversible adenylation of nicotinate mononucleotide (NaMN) to nicotinic acid adenine dinucleotide (NaAD).</text>
</comment>
<dbReference type="GO" id="GO:0009435">
    <property type="term" value="P:NAD+ biosynthetic process"/>
    <property type="evidence" value="ECO:0007669"/>
    <property type="project" value="UniProtKB-UniRule"/>
</dbReference>
<protein>
    <recommendedName>
        <fullName evidence="11">Probable nicotinate-nucleotide adenylyltransferase</fullName>
        <ecNumber evidence="11">2.7.7.18</ecNumber>
    </recommendedName>
    <alternativeName>
        <fullName evidence="11">Deamido-NAD(+) diphosphorylase</fullName>
    </alternativeName>
    <alternativeName>
        <fullName evidence="11">Deamido-NAD(+) pyrophosphorylase</fullName>
    </alternativeName>
    <alternativeName>
        <fullName evidence="11">Nicotinate mononucleotide adenylyltransferase</fullName>
        <shortName evidence="11">NaMN adenylyltransferase</shortName>
    </alternativeName>
</protein>
<dbReference type="RefSeq" id="WP_035515117.1">
    <property type="nucleotide sequence ID" value="NZ_KN234753.1"/>
</dbReference>
<dbReference type="CDD" id="cd02165">
    <property type="entry name" value="NMNAT"/>
    <property type="match status" value="1"/>
</dbReference>
<dbReference type="NCBIfam" id="NF000839">
    <property type="entry name" value="PRK00071.1-1"/>
    <property type="match status" value="1"/>
</dbReference>
<evidence type="ECO:0000256" key="7">
    <source>
        <dbReference type="ARBA" id="ARBA00022741"/>
    </source>
</evidence>
<dbReference type="STRING" id="1265313.HRUBRA_02821"/>
<comment type="pathway">
    <text evidence="2 11">Cofactor biosynthesis; NAD(+) biosynthesis; deamido-NAD(+) from nicotinate D-ribonucleotide: step 1/1.</text>
</comment>
<evidence type="ECO:0000256" key="4">
    <source>
        <dbReference type="ARBA" id="ARBA00022642"/>
    </source>
</evidence>
<dbReference type="EC" id="2.7.7.18" evidence="11"/>
<dbReference type="HAMAP" id="MF_00244">
    <property type="entry name" value="NaMN_adenylyltr"/>
    <property type="match status" value="1"/>
</dbReference>
<dbReference type="SUPFAM" id="SSF52374">
    <property type="entry name" value="Nucleotidylyl transferase"/>
    <property type="match status" value="1"/>
</dbReference>
<dbReference type="Proteomes" id="UP000029640">
    <property type="component" value="Unassembled WGS sequence"/>
</dbReference>
<evidence type="ECO:0000259" key="12">
    <source>
        <dbReference type="Pfam" id="PF01467"/>
    </source>
</evidence>
<keyword evidence="4 11" id="KW-0662">Pyridine nucleotide biosynthesis</keyword>
<keyword evidence="8 11" id="KW-0067">ATP-binding</keyword>
<organism evidence="13 14">
    <name type="scientific">Pseudohaliea rubra DSM 19751</name>
    <dbReference type="NCBI Taxonomy" id="1265313"/>
    <lineage>
        <taxon>Bacteria</taxon>
        <taxon>Pseudomonadati</taxon>
        <taxon>Pseudomonadota</taxon>
        <taxon>Gammaproteobacteria</taxon>
        <taxon>Cellvibrionales</taxon>
        <taxon>Halieaceae</taxon>
        <taxon>Pseudohaliea</taxon>
    </lineage>
</organism>
<dbReference type="AlphaFoldDB" id="A0A095XSD3"/>
<evidence type="ECO:0000256" key="2">
    <source>
        <dbReference type="ARBA" id="ARBA00005019"/>
    </source>
</evidence>
<dbReference type="InterPro" id="IPR005248">
    <property type="entry name" value="NadD/NMNAT"/>
</dbReference>
<evidence type="ECO:0000256" key="8">
    <source>
        <dbReference type="ARBA" id="ARBA00022840"/>
    </source>
</evidence>
<dbReference type="GO" id="GO:0005524">
    <property type="term" value="F:ATP binding"/>
    <property type="evidence" value="ECO:0007669"/>
    <property type="project" value="UniProtKB-KW"/>
</dbReference>
<feature type="domain" description="Cytidyltransferase-like" evidence="12">
    <location>
        <begin position="9"/>
        <end position="185"/>
    </location>
</feature>
<comment type="similarity">
    <text evidence="3 11">Belongs to the NadD family.</text>
</comment>
<dbReference type="UniPathway" id="UPA00253">
    <property type="reaction ID" value="UER00332"/>
</dbReference>
<keyword evidence="5 11" id="KW-0808">Transferase</keyword>